<evidence type="ECO:0000256" key="1">
    <source>
        <dbReference type="SAM" id="SignalP"/>
    </source>
</evidence>
<reference evidence="2" key="1">
    <citation type="submission" date="2022-12" db="EMBL/GenBank/DDBJ databases">
        <authorList>
            <person name="Deng Y."/>
            <person name="Zhang Y.-Q."/>
        </authorList>
    </citation>
    <scope>NUCLEOTIDE SEQUENCE</scope>
    <source>
        <strain evidence="2">CPCC 205372</strain>
    </source>
</reference>
<sequence length="129" mass="12925">MKSIVRGLAAGTVLAGATVGLAAPASAGPLDGMYTATLTQATPAGQGADPGKTMSVILSDCGPDCTKFLSSANAFVGDLRLQGNIFAGNVTSGKSGMVCNATLDNGSLYLVIDCPSMPANVQYQLARKP</sequence>
<evidence type="ECO:0000313" key="3">
    <source>
        <dbReference type="Proteomes" id="UP001142153"/>
    </source>
</evidence>
<proteinExistence type="predicted"/>
<organism evidence="2 3">
    <name type="scientific">Mycobacterium hippophais</name>
    <dbReference type="NCBI Taxonomy" id="3016340"/>
    <lineage>
        <taxon>Bacteria</taxon>
        <taxon>Bacillati</taxon>
        <taxon>Actinomycetota</taxon>
        <taxon>Actinomycetes</taxon>
        <taxon>Mycobacteriales</taxon>
        <taxon>Mycobacteriaceae</taxon>
        <taxon>Mycobacterium</taxon>
    </lineage>
</organism>
<accession>A0ABT4PMP0</accession>
<comment type="caution">
    <text evidence="2">The sequence shown here is derived from an EMBL/GenBank/DDBJ whole genome shotgun (WGS) entry which is preliminary data.</text>
</comment>
<dbReference type="EMBL" id="JAPZPY010000001">
    <property type="protein sequence ID" value="MCZ8377830.1"/>
    <property type="molecule type" value="Genomic_DNA"/>
</dbReference>
<feature type="chain" id="PRO_5046782394" description="Secreted protein" evidence="1">
    <location>
        <begin position="23"/>
        <end position="129"/>
    </location>
</feature>
<protein>
    <recommendedName>
        <fullName evidence="4">Secreted protein</fullName>
    </recommendedName>
</protein>
<dbReference type="Proteomes" id="UP001142153">
    <property type="component" value="Unassembled WGS sequence"/>
</dbReference>
<keyword evidence="1" id="KW-0732">Signal</keyword>
<keyword evidence="3" id="KW-1185">Reference proteome</keyword>
<evidence type="ECO:0008006" key="4">
    <source>
        <dbReference type="Google" id="ProtNLM"/>
    </source>
</evidence>
<name>A0ABT4PMP0_9MYCO</name>
<gene>
    <name evidence="2" type="ORF">O6P37_03045</name>
</gene>
<feature type="signal peptide" evidence="1">
    <location>
        <begin position="1"/>
        <end position="22"/>
    </location>
</feature>
<evidence type="ECO:0000313" key="2">
    <source>
        <dbReference type="EMBL" id="MCZ8377830.1"/>
    </source>
</evidence>